<name>A0A518J0I6_9BACT</name>
<dbReference type="Proteomes" id="UP000316770">
    <property type="component" value="Chromosome"/>
</dbReference>
<sequence>MLKKPHLTSAKRTPGPAPGDDDFRARSCTQSTWDRLLSNPARNTSRYNCIGSDIYVAGFPITMARKFLADPTVTRWYHCISRCVRQALLLHDENLPQRPH</sequence>
<feature type="region of interest" description="Disordered" evidence="1">
    <location>
        <begin position="1"/>
        <end position="25"/>
    </location>
</feature>
<protein>
    <submittedName>
        <fullName evidence="2">Uncharacterized protein</fullName>
    </submittedName>
</protein>
<dbReference type="EMBL" id="CP036318">
    <property type="protein sequence ID" value="QDV58857.1"/>
    <property type="molecule type" value="Genomic_DNA"/>
</dbReference>
<dbReference type="AlphaFoldDB" id="A0A518J0I6"/>
<organism evidence="2 3">
    <name type="scientific">Rosistilla oblonga</name>
    <dbReference type="NCBI Taxonomy" id="2527990"/>
    <lineage>
        <taxon>Bacteria</taxon>
        <taxon>Pseudomonadati</taxon>
        <taxon>Planctomycetota</taxon>
        <taxon>Planctomycetia</taxon>
        <taxon>Pirellulales</taxon>
        <taxon>Pirellulaceae</taxon>
        <taxon>Rosistilla</taxon>
    </lineage>
</organism>
<evidence type="ECO:0000313" key="3">
    <source>
        <dbReference type="Proteomes" id="UP000316770"/>
    </source>
</evidence>
<evidence type="ECO:0000313" key="2">
    <source>
        <dbReference type="EMBL" id="QDV58857.1"/>
    </source>
</evidence>
<gene>
    <name evidence="2" type="ORF">Mal33_48820</name>
</gene>
<keyword evidence="3" id="KW-1185">Reference proteome</keyword>
<accession>A0A518J0I6</accession>
<proteinExistence type="predicted"/>
<evidence type="ECO:0000256" key="1">
    <source>
        <dbReference type="SAM" id="MobiDB-lite"/>
    </source>
</evidence>
<reference evidence="2 3" key="1">
    <citation type="submission" date="2019-02" db="EMBL/GenBank/DDBJ databases">
        <title>Deep-cultivation of Planctomycetes and their phenomic and genomic characterization uncovers novel biology.</title>
        <authorList>
            <person name="Wiegand S."/>
            <person name="Jogler M."/>
            <person name="Boedeker C."/>
            <person name="Pinto D."/>
            <person name="Vollmers J."/>
            <person name="Rivas-Marin E."/>
            <person name="Kohn T."/>
            <person name="Peeters S.H."/>
            <person name="Heuer A."/>
            <person name="Rast P."/>
            <person name="Oberbeckmann S."/>
            <person name="Bunk B."/>
            <person name="Jeske O."/>
            <person name="Meyerdierks A."/>
            <person name="Storesund J.E."/>
            <person name="Kallscheuer N."/>
            <person name="Luecker S."/>
            <person name="Lage O.M."/>
            <person name="Pohl T."/>
            <person name="Merkel B.J."/>
            <person name="Hornburger P."/>
            <person name="Mueller R.-W."/>
            <person name="Bruemmer F."/>
            <person name="Labrenz M."/>
            <person name="Spormann A.M."/>
            <person name="Op den Camp H."/>
            <person name="Overmann J."/>
            <person name="Amann R."/>
            <person name="Jetten M.S.M."/>
            <person name="Mascher T."/>
            <person name="Medema M.H."/>
            <person name="Devos D.P."/>
            <person name="Kaster A.-K."/>
            <person name="Ovreas L."/>
            <person name="Rohde M."/>
            <person name="Galperin M.Y."/>
            <person name="Jogler C."/>
        </authorList>
    </citation>
    <scope>NUCLEOTIDE SEQUENCE [LARGE SCALE GENOMIC DNA]</scope>
    <source>
        <strain evidence="2 3">Mal33</strain>
    </source>
</reference>